<feature type="domain" description="RapA2 cadherin-like" evidence="2">
    <location>
        <begin position="979"/>
        <end position="1048"/>
    </location>
</feature>
<dbReference type="InterPro" id="IPR010221">
    <property type="entry name" value="VCBS_dom"/>
</dbReference>
<dbReference type="Proteomes" id="UP000290287">
    <property type="component" value="Unassembled WGS sequence"/>
</dbReference>
<feature type="coiled-coil region" evidence="1">
    <location>
        <begin position="94"/>
        <end position="153"/>
    </location>
</feature>
<dbReference type="Gene3D" id="2.60.40.10">
    <property type="entry name" value="Immunoglobulins"/>
    <property type="match status" value="5"/>
</dbReference>
<gene>
    <name evidence="4" type="ORF">CS022_14935</name>
    <name evidence="3" type="ORF">CS022_19495</name>
</gene>
<evidence type="ECO:0000313" key="4">
    <source>
        <dbReference type="EMBL" id="RXJ72596.1"/>
    </source>
</evidence>
<dbReference type="InterPro" id="IPR013783">
    <property type="entry name" value="Ig-like_fold"/>
</dbReference>
<dbReference type="RefSeq" id="WP_129122948.1">
    <property type="nucleotide sequence ID" value="NZ_PEIB01000018.1"/>
</dbReference>
<dbReference type="EMBL" id="PEIB01000031">
    <property type="protein sequence ID" value="RXJ71849.1"/>
    <property type="molecule type" value="Genomic_DNA"/>
</dbReference>
<accession>A0A4Q0YRX0</accession>
<comment type="caution">
    <text evidence="3">The sequence shown here is derived from an EMBL/GenBank/DDBJ whole genome shotgun (WGS) entry which is preliminary data.</text>
</comment>
<keyword evidence="5" id="KW-1185">Reference proteome</keyword>
<feature type="domain" description="RapA2 cadherin-like" evidence="2">
    <location>
        <begin position="779"/>
        <end position="846"/>
    </location>
</feature>
<protein>
    <recommendedName>
        <fullName evidence="2">RapA2 cadherin-like domain-containing protein</fullName>
    </recommendedName>
</protein>
<dbReference type="Pfam" id="PF17803">
    <property type="entry name" value="Cadherin_4"/>
    <property type="match status" value="2"/>
</dbReference>
<dbReference type="OrthoDB" id="5918572at2"/>
<dbReference type="EMBL" id="PEIB01000018">
    <property type="protein sequence ID" value="RXJ72596.1"/>
    <property type="molecule type" value="Genomic_DNA"/>
</dbReference>
<evidence type="ECO:0000313" key="3">
    <source>
        <dbReference type="EMBL" id="RXJ71849.1"/>
    </source>
</evidence>
<evidence type="ECO:0000313" key="5">
    <source>
        <dbReference type="Proteomes" id="UP000290287"/>
    </source>
</evidence>
<organism evidence="3 5">
    <name type="scientific">Veronia nyctiphanis</name>
    <dbReference type="NCBI Taxonomy" id="1278244"/>
    <lineage>
        <taxon>Bacteria</taxon>
        <taxon>Pseudomonadati</taxon>
        <taxon>Pseudomonadota</taxon>
        <taxon>Gammaproteobacteria</taxon>
        <taxon>Vibrionales</taxon>
        <taxon>Vibrionaceae</taxon>
        <taxon>Veronia</taxon>
    </lineage>
</organism>
<keyword evidence="1" id="KW-0175">Coiled coil</keyword>
<proteinExistence type="predicted"/>
<dbReference type="AlphaFoldDB" id="A0A4Q0YRX0"/>
<dbReference type="InterPro" id="IPR040853">
    <property type="entry name" value="RapA2_cadherin-like"/>
</dbReference>
<name>A0A4Q0YRX0_9GAMM</name>
<sequence length="1152" mass="122513">MQKIELSDLDDVTFDGFDFTYIDNDGVAIQVPNGLFLIATGKLELNFNGLPAPLFRLLDNSGISPDILTHNLSLIDPFKSSLLESYEEAITQRRKTLDEQLAVIEKNLTEMNSEFCQNVAICEEFISESKRQIAKIHREIEQFETKIAIEAKEIEVSTQLIIDSLRLFQSDFSHDSEPAYPYRKALPPEASDKYKRIIADKRETLEESVEEIPATLPETKIIGLYGVFTVFGGVAKYTENAEAIIPLNPGEVASETFSVVARNGSTKTFNYSVTGLDDPCIIDGDLNGELHEGGTHANIEGTLSIHDPDPSHSPVFDDIAITGAYGQLSLVSHQWTYSPDPLLFEMLSQDEIQHEQFELIATDGAQIGLSIALTGQDTQTYLRGATNNTLEALATSAQGKISAYDPDNPVQPTIDDTVLTGHYGALTLTTDLSNPSEKQWVYQVYPNRIVPLGEQELDTDVFTVNASDGTSHQIAITVTGTDDIPVVSGVLTAAATETDSDQAPASTSGDVYIADADLTDTPSFTDTTVTGQYGTLVLTNGQWVYTLEPSRSGHLTTGDSVTDTLRLIATDGTEQIITIAVTGTDTTAIISGDSQSTLLKHHASGSGTVNLYDPDAATQPTLPDKQHTGNYGTLTTHTDGTWHYAVATNDIRPLNDNEQAQDIFIITASDGSQHQIVMTVTGADDAPIVSGLFSAAATETDSDEAVASVSGTLSILDYDTADSPSFDGITQPGQYGSLVVSGGQWTYTLDRDKSGHLTSGDNVQDTIYLSATDGTQQIITINIAGSDTTAVISGDKQSMLLKTDTTATGNVSLFDPDAENQPTLLNQPYVGTYGTLTTNSDGSWSYVVDPSAVATLNDNEQAQDVFIITASDGSQHQIVMTVTGDEDTPVVSGVFNAVATETDSDEAVASVTGTLAISDADNADTPSFTDTTVIGTYGELVLTNGRWTYSLNRDDSGHLKSGDTVTDTLTLTATDGTEQQITITITGSDTTAVITGDSQSTLLKTDTTATGTVSLFDPDNTSQPTLPSQVFIGNYGTLTTNSDGTWSYVVNASAVATLNDGEQAQDSFTITASDGSQHQIVMTVTGDEDAPVVSGDFTAAATETDSDEAVASVTGTLAISDADNADTPSFADTTVSGNYGALVLTGGQWVYT</sequence>
<evidence type="ECO:0000259" key="2">
    <source>
        <dbReference type="Pfam" id="PF17803"/>
    </source>
</evidence>
<dbReference type="NCBIfam" id="TIGR01965">
    <property type="entry name" value="VCBS_repeat"/>
    <property type="match status" value="10"/>
</dbReference>
<reference evidence="3 5" key="1">
    <citation type="submission" date="2017-10" db="EMBL/GenBank/DDBJ databases">
        <title>Nyctiphanis sp. nov., isolated from the stomach of the euphausiid Nyctiphanes simplex (Hansen, 1911) in the Gulf of California.</title>
        <authorList>
            <person name="Gomez-Gil B."/>
            <person name="Aguilar-Mendez M."/>
            <person name="Lopez-Cortes A."/>
            <person name="Gomez-Gutierrez J."/>
            <person name="Roque A."/>
            <person name="Lang E."/>
            <person name="Gonzalez-Castillo A."/>
        </authorList>
    </citation>
    <scope>NUCLEOTIDE SEQUENCE [LARGE SCALE GENOMIC DNA]</scope>
    <source>
        <strain evidence="3 5">CAIM 600</strain>
    </source>
</reference>
<evidence type="ECO:0000256" key="1">
    <source>
        <dbReference type="SAM" id="Coils"/>
    </source>
</evidence>